<dbReference type="AlphaFoldDB" id="A0A9X7N0B5"/>
<feature type="transmembrane region" description="Helical" evidence="3">
    <location>
        <begin position="9"/>
        <end position="29"/>
    </location>
</feature>
<dbReference type="Gene3D" id="2.40.50.100">
    <property type="match status" value="1"/>
</dbReference>
<dbReference type="SUPFAM" id="SSF111369">
    <property type="entry name" value="HlyD-like secretion proteins"/>
    <property type="match status" value="2"/>
</dbReference>
<evidence type="ECO:0000259" key="4">
    <source>
        <dbReference type="Pfam" id="PF25917"/>
    </source>
</evidence>
<feature type="coiled-coil region" evidence="2">
    <location>
        <begin position="180"/>
        <end position="214"/>
    </location>
</feature>
<dbReference type="Pfam" id="PF25954">
    <property type="entry name" value="Beta-barrel_RND_2"/>
    <property type="match status" value="1"/>
</dbReference>
<evidence type="ECO:0000256" key="2">
    <source>
        <dbReference type="SAM" id="Coils"/>
    </source>
</evidence>
<dbReference type="KEGG" id="pden:F1C79_14240"/>
<dbReference type="PANTHER" id="PTHR30386">
    <property type="entry name" value="MEMBRANE FUSION SUBUNIT OF EMRAB-TOLC MULTIDRUG EFFLUX PUMP"/>
    <property type="match status" value="1"/>
</dbReference>
<proteinExistence type="inferred from homology"/>
<evidence type="ECO:0000313" key="6">
    <source>
        <dbReference type="EMBL" id="QEY72664.1"/>
    </source>
</evidence>
<comment type="similarity">
    <text evidence="1">Belongs to the membrane fusion protein (MFP) (TC 8.A.1) family.</text>
</comment>
<dbReference type="InterPro" id="IPR058625">
    <property type="entry name" value="MdtA-like_BSH"/>
</dbReference>
<keyword evidence="3" id="KW-1133">Transmembrane helix</keyword>
<feature type="domain" description="Multidrug resistance protein MdtA-like barrel-sandwich hybrid" evidence="4">
    <location>
        <begin position="47"/>
        <end position="238"/>
    </location>
</feature>
<dbReference type="PANTHER" id="PTHR30386:SF24">
    <property type="entry name" value="MULTIDRUG RESISTANCE EFFLUX PUMP"/>
    <property type="match status" value="1"/>
</dbReference>
<evidence type="ECO:0000256" key="1">
    <source>
        <dbReference type="ARBA" id="ARBA00009477"/>
    </source>
</evidence>
<sequence length="344" mass="37487">MPAQLKRRLSVFFVILVVVALAFLARWYFIGRFVESTDNAYVQGEITRIASQLGARVDEVLVQDNQHVEKGQLLVKLEAADFQLALDRAKATLATREAELEQARSKLKGQTSMIAASAADVNASQATLGRTEVDLGRAQALRKPGYVSEERVTTLAADSNVARSQVAKAQADLQAQRVQRETLGTDVQRLQAQIESARADITQAEINLARTEIHAPVSGLVGQRGARVGQYVQVGSQLLSLVPDDGIWVQANFKETQIGKMRPGQTVRLVFDSFPDQPIEGQVQSLFAASGAQFSLLPPDNATGNFTKVVQRIPVKITFATDTPLQGLIRPGMSVEAEVELRGR</sequence>
<dbReference type="Gene3D" id="2.40.30.170">
    <property type="match status" value="1"/>
</dbReference>
<dbReference type="Pfam" id="PF25917">
    <property type="entry name" value="BSH_RND"/>
    <property type="match status" value="1"/>
</dbReference>
<dbReference type="Proteomes" id="UP000326659">
    <property type="component" value="Chromosome"/>
</dbReference>
<evidence type="ECO:0000313" key="7">
    <source>
        <dbReference type="Proteomes" id="UP000326659"/>
    </source>
</evidence>
<protein>
    <submittedName>
        <fullName evidence="6">HlyD family secretion protein</fullName>
    </submittedName>
</protein>
<keyword evidence="3" id="KW-0472">Membrane</keyword>
<organism evidence="6 7">
    <name type="scientific">Pseudomonas denitrificans</name>
    <dbReference type="NCBI Taxonomy" id="43306"/>
    <lineage>
        <taxon>Bacteria</taxon>
        <taxon>Pseudomonadati</taxon>
        <taxon>Pseudomonadota</taxon>
        <taxon>Gammaproteobacteria</taxon>
        <taxon>Pseudomonadales</taxon>
        <taxon>Pseudomonadaceae</taxon>
        <taxon>Halopseudomonas</taxon>
    </lineage>
</organism>
<dbReference type="RefSeq" id="WP_151187807.1">
    <property type="nucleotide sequence ID" value="NZ_CP043626.1"/>
</dbReference>
<dbReference type="OrthoDB" id="9811754at2"/>
<evidence type="ECO:0000259" key="5">
    <source>
        <dbReference type="Pfam" id="PF25954"/>
    </source>
</evidence>
<reference evidence="6 7" key="1">
    <citation type="submission" date="2019-09" db="EMBL/GenBank/DDBJ databases">
        <title>Prosopis cineraria nodule microbiome.</title>
        <authorList>
            <person name="Chaluvadi S.R."/>
            <person name="Ali R."/>
            <person name="Wang X."/>
        </authorList>
    </citation>
    <scope>NUCLEOTIDE SEQUENCE [LARGE SCALE GENOMIC DNA]</scope>
    <source>
        <strain evidence="6 7">BG1</strain>
    </source>
</reference>
<keyword evidence="7" id="KW-1185">Reference proteome</keyword>
<dbReference type="InterPro" id="IPR050739">
    <property type="entry name" value="MFP"/>
</dbReference>
<dbReference type="PRINTS" id="PR01490">
    <property type="entry name" value="RTXTOXIND"/>
</dbReference>
<gene>
    <name evidence="6" type="ORF">F1C79_14240</name>
</gene>
<evidence type="ECO:0000256" key="3">
    <source>
        <dbReference type="SAM" id="Phobius"/>
    </source>
</evidence>
<feature type="domain" description="CusB-like beta-barrel" evidence="5">
    <location>
        <begin position="247"/>
        <end position="288"/>
    </location>
</feature>
<accession>A0A9X7N0B5</accession>
<dbReference type="GO" id="GO:0055085">
    <property type="term" value="P:transmembrane transport"/>
    <property type="evidence" value="ECO:0007669"/>
    <property type="project" value="InterPro"/>
</dbReference>
<dbReference type="EMBL" id="CP043626">
    <property type="protein sequence ID" value="QEY72664.1"/>
    <property type="molecule type" value="Genomic_DNA"/>
</dbReference>
<keyword evidence="2" id="KW-0175">Coiled coil</keyword>
<dbReference type="InterPro" id="IPR058792">
    <property type="entry name" value="Beta-barrel_RND_2"/>
</dbReference>
<keyword evidence="3" id="KW-0812">Transmembrane</keyword>
<name>A0A9X7N0B5_PSEDE</name>
<dbReference type="Gene3D" id="1.10.287.470">
    <property type="entry name" value="Helix hairpin bin"/>
    <property type="match status" value="2"/>
</dbReference>